<sequence>MQKIKIEVREDEYAMILEALRYTSYVKFLNKDAIEVYRKLGIKLGDDDE</sequence>
<dbReference type="EMBL" id="CAKKMG010000085">
    <property type="protein sequence ID" value="CAH0289563.1"/>
    <property type="molecule type" value="Genomic_DNA"/>
</dbReference>
<organism evidence="1 2">
    <name type="scientific">Peribacillus simplex</name>
    <dbReference type="NCBI Taxonomy" id="1478"/>
    <lineage>
        <taxon>Bacteria</taxon>
        <taxon>Bacillati</taxon>
        <taxon>Bacillota</taxon>
        <taxon>Bacilli</taxon>
        <taxon>Bacillales</taxon>
        <taxon>Bacillaceae</taxon>
        <taxon>Peribacillus</taxon>
    </lineage>
</organism>
<dbReference type="AlphaFoldDB" id="A0A9W4L771"/>
<gene>
    <name evidence="1" type="ORF">SRABI133_04191</name>
</gene>
<evidence type="ECO:0000313" key="2">
    <source>
        <dbReference type="Proteomes" id="UP000789326"/>
    </source>
</evidence>
<evidence type="ECO:0000313" key="1">
    <source>
        <dbReference type="EMBL" id="CAH0289563.1"/>
    </source>
</evidence>
<dbReference type="Proteomes" id="UP000789326">
    <property type="component" value="Unassembled WGS sequence"/>
</dbReference>
<protein>
    <submittedName>
        <fullName evidence="1">Uncharacterized protein</fullName>
    </submittedName>
</protein>
<reference evidence="1" key="1">
    <citation type="submission" date="2021-11" db="EMBL/GenBank/DDBJ databases">
        <authorList>
            <person name="Bulgarelli D."/>
        </authorList>
    </citation>
    <scope>NUCLEOTIDE SEQUENCE</scope>
    <source>
        <strain evidence="1">Bi133</strain>
    </source>
</reference>
<dbReference type="RefSeq" id="WP_230303486.1">
    <property type="nucleotide sequence ID" value="NZ_CAKKMG010000085.1"/>
</dbReference>
<proteinExistence type="predicted"/>
<name>A0A9W4L771_9BACI</name>
<comment type="caution">
    <text evidence="1">The sequence shown here is derived from an EMBL/GenBank/DDBJ whole genome shotgun (WGS) entry which is preliminary data.</text>
</comment>
<accession>A0A9W4L771</accession>